<dbReference type="SUPFAM" id="SSF53098">
    <property type="entry name" value="Ribonuclease H-like"/>
    <property type="match status" value="1"/>
</dbReference>
<dbReference type="InterPro" id="IPR057670">
    <property type="entry name" value="SH3_retrovirus"/>
</dbReference>
<evidence type="ECO:0000256" key="2">
    <source>
        <dbReference type="ARBA" id="ARBA00022612"/>
    </source>
</evidence>
<evidence type="ECO:0000256" key="15">
    <source>
        <dbReference type="ARBA" id="ARBA00023172"/>
    </source>
</evidence>
<feature type="domain" description="Integrase catalytic" evidence="18">
    <location>
        <begin position="286"/>
        <end position="397"/>
    </location>
</feature>
<feature type="domain" description="CCHC-type" evidence="17">
    <location>
        <begin position="75"/>
        <end position="90"/>
    </location>
</feature>
<dbReference type="Pfam" id="PF22936">
    <property type="entry name" value="Pol_BBD"/>
    <property type="match status" value="1"/>
</dbReference>
<keyword evidence="15" id="KW-0233">DNA recombination</keyword>
<evidence type="ECO:0000256" key="7">
    <source>
        <dbReference type="ARBA" id="ARBA00022759"/>
    </source>
</evidence>
<dbReference type="Proteomes" id="UP000826656">
    <property type="component" value="Unassembled WGS sequence"/>
</dbReference>
<dbReference type="InterPro" id="IPR001878">
    <property type="entry name" value="Znf_CCHC"/>
</dbReference>
<keyword evidence="11" id="KW-0229">DNA integration</keyword>
<keyword evidence="4" id="KW-0540">Nuclease</keyword>
<keyword evidence="16" id="KW-0863">Zinc-finger</keyword>
<evidence type="ECO:0000259" key="17">
    <source>
        <dbReference type="PROSITE" id="PS50158"/>
    </source>
</evidence>
<dbReference type="PANTHER" id="PTHR42648:SF11">
    <property type="entry name" value="TRANSPOSON TY4-P GAG-POL POLYPROTEIN"/>
    <property type="match status" value="1"/>
</dbReference>
<dbReference type="PANTHER" id="PTHR42648">
    <property type="entry name" value="TRANSPOSASE, PUTATIVE-RELATED"/>
    <property type="match status" value="1"/>
</dbReference>
<accession>A0ABQ7VRR1</accession>
<evidence type="ECO:0000256" key="11">
    <source>
        <dbReference type="ARBA" id="ARBA00022908"/>
    </source>
</evidence>
<evidence type="ECO:0000313" key="20">
    <source>
        <dbReference type="Proteomes" id="UP000826656"/>
    </source>
</evidence>
<evidence type="ECO:0000256" key="4">
    <source>
        <dbReference type="ARBA" id="ARBA00022722"/>
    </source>
</evidence>
<keyword evidence="7" id="KW-0255">Endonuclease</keyword>
<keyword evidence="14" id="KW-0917">Virion maturation</keyword>
<dbReference type="InterPro" id="IPR036397">
    <property type="entry name" value="RNaseH_sf"/>
</dbReference>
<sequence>MNDHIISFNKLATDLRNMDMNFTDGDMALIYEQRKREKQKGGEAEALIVRGRSQNHVRTKNGRSESRSKLSKDECAFCREKGHWKKDCPKLKSKAKPNNGKAVMDSNVADYDDFDYSLVTTDPSKSSDVWLMDSACSYHMCPNRDWFVDLKEGKCGVIHTANNNPLTAYGVGSIRLRNHDGLTRTLTDVRYVPDLKKNLISVGALESKRFKVIADNGVMRICSGALVVMKAIRRNNNMYHYQCSTVIGTAATTSNDDKKAEMTRLFVSIASRESKQGLNLEQLSIILKAMIETQSGKKIKCLRTDNGREYKNDLFQKICEENGIVRHFTVRNTPQQNGVAERMNRTLLEKVRCMLSNAGLGKEFWAEAITYAYHLINRLPFAAICGKTPLEKWYGKPAEDYGSLYVFGSIAYYHVRKSIVDPRAKKALFMGITSGVKGYHLWCPETRKIIFSKDVTFDESPLINKVTVEEVKQTDGASKQVEFEGKIIFPTHGSNEETT</sequence>
<evidence type="ECO:0000256" key="1">
    <source>
        <dbReference type="ARBA" id="ARBA00002180"/>
    </source>
</evidence>
<dbReference type="PROSITE" id="PS50994">
    <property type="entry name" value="INTEGRASE"/>
    <property type="match status" value="1"/>
</dbReference>
<reference evidence="19 20" key="1">
    <citation type="journal article" date="2021" name="bioRxiv">
        <title>Chromosome-scale and haplotype-resolved genome assembly of a tetraploid potato cultivar.</title>
        <authorList>
            <person name="Sun H."/>
            <person name="Jiao W.-B."/>
            <person name="Krause K."/>
            <person name="Campoy J.A."/>
            <person name="Goel M."/>
            <person name="Folz-Donahue K."/>
            <person name="Kukat C."/>
            <person name="Huettel B."/>
            <person name="Schneeberger K."/>
        </authorList>
    </citation>
    <scope>NUCLEOTIDE SEQUENCE [LARGE SCALE GENOMIC DNA]</scope>
    <source>
        <strain evidence="19">SolTubOtavaFocal</strain>
        <tissue evidence="19">Leaves</tissue>
    </source>
</reference>
<keyword evidence="3" id="KW-0645">Protease</keyword>
<dbReference type="InterPro" id="IPR039537">
    <property type="entry name" value="Retrotran_Ty1/copia-like"/>
</dbReference>
<keyword evidence="13" id="KW-0239">DNA-directed DNA polymerase</keyword>
<dbReference type="SUPFAM" id="SSF57756">
    <property type="entry name" value="Retrovirus zinc finger-like domains"/>
    <property type="match status" value="1"/>
</dbReference>
<proteinExistence type="predicted"/>
<dbReference type="EMBL" id="JAIVGD010000011">
    <property type="protein sequence ID" value="KAH0770444.1"/>
    <property type="molecule type" value="Genomic_DNA"/>
</dbReference>
<evidence type="ECO:0000256" key="9">
    <source>
        <dbReference type="ARBA" id="ARBA00022840"/>
    </source>
</evidence>
<comment type="function">
    <text evidence="1">The aspartyl protease (PR) mediates the proteolytic cleavages of the Gag and Gag-Pol polyproteins after assembly of the VLP.</text>
</comment>
<evidence type="ECO:0000256" key="10">
    <source>
        <dbReference type="ARBA" id="ARBA00022842"/>
    </source>
</evidence>
<gene>
    <name evidence="19" type="ORF">KY290_014425</name>
</gene>
<keyword evidence="10" id="KW-0460">Magnesium</keyword>
<dbReference type="Pfam" id="PF25597">
    <property type="entry name" value="SH3_retrovirus"/>
    <property type="match status" value="1"/>
</dbReference>
<keyword evidence="13" id="KW-0808">Transferase</keyword>
<keyword evidence="12" id="KW-0695">RNA-directed DNA polymerase</keyword>
<evidence type="ECO:0000256" key="5">
    <source>
        <dbReference type="ARBA" id="ARBA00022723"/>
    </source>
</evidence>
<evidence type="ECO:0000256" key="13">
    <source>
        <dbReference type="ARBA" id="ARBA00022932"/>
    </source>
</evidence>
<dbReference type="InterPro" id="IPR054722">
    <property type="entry name" value="PolX-like_BBD"/>
</dbReference>
<dbReference type="Pfam" id="PF00098">
    <property type="entry name" value="zf-CCHC"/>
    <property type="match status" value="1"/>
</dbReference>
<evidence type="ECO:0000256" key="6">
    <source>
        <dbReference type="ARBA" id="ARBA00022741"/>
    </source>
</evidence>
<evidence type="ECO:0000256" key="8">
    <source>
        <dbReference type="ARBA" id="ARBA00022801"/>
    </source>
</evidence>
<keyword evidence="8" id="KW-0378">Hydrolase</keyword>
<evidence type="ECO:0000256" key="14">
    <source>
        <dbReference type="ARBA" id="ARBA00023113"/>
    </source>
</evidence>
<keyword evidence="9" id="KW-0067">ATP-binding</keyword>
<evidence type="ECO:0000256" key="16">
    <source>
        <dbReference type="PROSITE-ProRule" id="PRU00047"/>
    </source>
</evidence>
<keyword evidence="5" id="KW-0479">Metal-binding</keyword>
<dbReference type="PROSITE" id="PS50158">
    <property type="entry name" value="ZF_CCHC"/>
    <property type="match status" value="1"/>
</dbReference>
<evidence type="ECO:0000256" key="12">
    <source>
        <dbReference type="ARBA" id="ARBA00022918"/>
    </source>
</evidence>
<dbReference type="InterPro" id="IPR012337">
    <property type="entry name" value="RNaseH-like_sf"/>
</dbReference>
<keyword evidence="16" id="KW-0862">Zinc</keyword>
<dbReference type="InterPro" id="IPR036875">
    <property type="entry name" value="Znf_CCHC_sf"/>
</dbReference>
<keyword evidence="6" id="KW-0547">Nucleotide-binding</keyword>
<evidence type="ECO:0000259" key="18">
    <source>
        <dbReference type="PROSITE" id="PS50994"/>
    </source>
</evidence>
<keyword evidence="2" id="KW-1188">Viral release from host cell</keyword>
<dbReference type="InterPro" id="IPR001584">
    <property type="entry name" value="Integrase_cat-core"/>
</dbReference>
<organism evidence="19 20">
    <name type="scientific">Solanum tuberosum</name>
    <name type="common">Potato</name>
    <dbReference type="NCBI Taxonomy" id="4113"/>
    <lineage>
        <taxon>Eukaryota</taxon>
        <taxon>Viridiplantae</taxon>
        <taxon>Streptophyta</taxon>
        <taxon>Embryophyta</taxon>
        <taxon>Tracheophyta</taxon>
        <taxon>Spermatophyta</taxon>
        <taxon>Magnoliopsida</taxon>
        <taxon>eudicotyledons</taxon>
        <taxon>Gunneridae</taxon>
        <taxon>Pentapetalae</taxon>
        <taxon>asterids</taxon>
        <taxon>lamiids</taxon>
        <taxon>Solanales</taxon>
        <taxon>Solanaceae</taxon>
        <taxon>Solanoideae</taxon>
        <taxon>Solaneae</taxon>
        <taxon>Solanum</taxon>
    </lineage>
</organism>
<dbReference type="Gene3D" id="3.30.420.10">
    <property type="entry name" value="Ribonuclease H-like superfamily/Ribonuclease H"/>
    <property type="match status" value="1"/>
</dbReference>
<evidence type="ECO:0000313" key="19">
    <source>
        <dbReference type="EMBL" id="KAH0770444.1"/>
    </source>
</evidence>
<keyword evidence="13" id="KW-0548">Nucleotidyltransferase</keyword>
<evidence type="ECO:0000256" key="3">
    <source>
        <dbReference type="ARBA" id="ARBA00022670"/>
    </source>
</evidence>
<protein>
    <submittedName>
        <fullName evidence="19">Uncharacterized protein</fullName>
    </submittedName>
</protein>
<dbReference type="Gene3D" id="4.10.60.10">
    <property type="entry name" value="Zinc finger, CCHC-type"/>
    <property type="match status" value="1"/>
</dbReference>
<name>A0ABQ7VRR1_SOLTU</name>
<comment type="caution">
    <text evidence="19">The sequence shown here is derived from an EMBL/GenBank/DDBJ whole genome shotgun (WGS) entry which is preliminary data.</text>
</comment>
<keyword evidence="20" id="KW-1185">Reference proteome</keyword>